<dbReference type="Proteomes" id="UP000824998">
    <property type="component" value="Unassembled WGS sequence"/>
</dbReference>
<organism evidence="5 6">
    <name type="scientific">Amylocarpus encephaloides</name>
    <dbReference type="NCBI Taxonomy" id="45428"/>
    <lineage>
        <taxon>Eukaryota</taxon>
        <taxon>Fungi</taxon>
        <taxon>Dikarya</taxon>
        <taxon>Ascomycota</taxon>
        <taxon>Pezizomycotina</taxon>
        <taxon>Leotiomycetes</taxon>
        <taxon>Helotiales</taxon>
        <taxon>Helotiales incertae sedis</taxon>
        <taxon>Amylocarpus</taxon>
    </lineage>
</organism>
<comment type="cofactor">
    <cofactor evidence="1">
        <name>NAD(+)</name>
        <dbReference type="ChEBI" id="CHEBI:57540"/>
    </cofactor>
</comment>
<dbReference type="GO" id="GO:0006012">
    <property type="term" value="P:galactose metabolic process"/>
    <property type="evidence" value="ECO:0007669"/>
    <property type="project" value="InterPro"/>
</dbReference>
<dbReference type="Gene3D" id="3.40.50.720">
    <property type="entry name" value="NAD(P)-binding Rossmann-like Domain"/>
    <property type="match status" value="1"/>
</dbReference>
<evidence type="ECO:0000313" key="5">
    <source>
        <dbReference type="EMBL" id="KAG9234922.1"/>
    </source>
</evidence>
<evidence type="ECO:0000313" key="6">
    <source>
        <dbReference type="Proteomes" id="UP000824998"/>
    </source>
</evidence>
<dbReference type="EMBL" id="MU251447">
    <property type="protein sequence ID" value="KAG9234922.1"/>
    <property type="molecule type" value="Genomic_DNA"/>
</dbReference>
<accession>A0A9P7YK20</accession>
<dbReference type="InterPro" id="IPR005886">
    <property type="entry name" value="UDP_G4E"/>
</dbReference>
<dbReference type="AlphaFoldDB" id="A0A9P7YK20"/>
<keyword evidence="2" id="KW-0520">NAD</keyword>
<dbReference type="Gene3D" id="3.90.25.10">
    <property type="entry name" value="UDP-galactose 4-epimerase, domain 1"/>
    <property type="match status" value="1"/>
</dbReference>
<evidence type="ECO:0000256" key="2">
    <source>
        <dbReference type="ARBA" id="ARBA00023027"/>
    </source>
</evidence>
<protein>
    <recommendedName>
        <fullName evidence="4">NAD-dependent epimerase/dehydratase domain-containing protein</fullName>
    </recommendedName>
</protein>
<dbReference type="PANTHER" id="PTHR43725">
    <property type="entry name" value="UDP-GLUCOSE 4-EPIMERASE"/>
    <property type="match status" value="1"/>
</dbReference>
<dbReference type="NCBIfam" id="TIGR01179">
    <property type="entry name" value="galE"/>
    <property type="match status" value="1"/>
</dbReference>
<feature type="domain" description="NAD-dependent epimerase/dehydratase" evidence="4">
    <location>
        <begin position="66"/>
        <end position="359"/>
    </location>
</feature>
<evidence type="ECO:0000259" key="4">
    <source>
        <dbReference type="Pfam" id="PF01370"/>
    </source>
</evidence>
<comment type="caution">
    <text evidence="5">The sequence shown here is derived from an EMBL/GenBank/DDBJ whole genome shotgun (WGS) entry which is preliminary data.</text>
</comment>
<dbReference type="InterPro" id="IPR036291">
    <property type="entry name" value="NAD(P)-bd_dom_sf"/>
</dbReference>
<keyword evidence="3" id="KW-0413">Isomerase</keyword>
<evidence type="ECO:0000256" key="3">
    <source>
        <dbReference type="ARBA" id="ARBA00023235"/>
    </source>
</evidence>
<dbReference type="Pfam" id="PF01370">
    <property type="entry name" value="Epimerase"/>
    <property type="match status" value="1"/>
</dbReference>
<dbReference type="OrthoDB" id="9402762at2759"/>
<dbReference type="InterPro" id="IPR001509">
    <property type="entry name" value="Epimerase_deHydtase"/>
</dbReference>
<gene>
    <name evidence="5" type="ORF">BJ875DRAFT_288792</name>
</gene>
<name>A0A9P7YK20_9HELO</name>
<dbReference type="SUPFAM" id="SSF51735">
    <property type="entry name" value="NAD(P)-binding Rossmann-fold domains"/>
    <property type="match status" value="1"/>
</dbReference>
<evidence type="ECO:0000256" key="1">
    <source>
        <dbReference type="ARBA" id="ARBA00001911"/>
    </source>
</evidence>
<sequence length="432" mass="47177">MITPTPRSFPFEANSPMSLSGFSTPTGDCSSPFSGTSTPATERSVLFDEDFDTQFQPQPPSSNDYILVVGGLGYIGSHTSWELLRAGRNVIIIDNLSNCDRSTLSHLHSLTNNHFKGSATKPTLDFYETDYRDQMVMRTLLGKYQNTSPSHAGPPFVPRSKIAGVIHFAAYKAVGESFQKPLQYYANNVGGMVDFCSTLSDFDIKTFVFSSSATVYGELANQGGRLVETQCDNTGCTGLTNPYGRTKWMCEAILHDLAVSDPDWTIMALRYFNPIGCDESGLLGENPRDVPNNLMPIVVQAMTGERPALNIFGTDWDTPDGTAIRDFIHVSDLAAGHLAALKATKRSNFTTGYHVYNLGTGTGHSVMEIVTAMQNVSGRTIPTKLSGRREGDVGICIAEPSKSAASLDWKTRKSLTQACWDICRYLGYVSTK</sequence>
<reference evidence="5" key="1">
    <citation type="journal article" date="2021" name="IMA Fungus">
        <title>Genomic characterization of three marine fungi, including Emericellopsis atlantica sp. nov. with signatures of a generalist lifestyle and marine biomass degradation.</title>
        <authorList>
            <person name="Hagestad O.C."/>
            <person name="Hou L."/>
            <person name="Andersen J.H."/>
            <person name="Hansen E.H."/>
            <person name="Altermark B."/>
            <person name="Li C."/>
            <person name="Kuhnert E."/>
            <person name="Cox R.J."/>
            <person name="Crous P.W."/>
            <person name="Spatafora J.W."/>
            <person name="Lail K."/>
            <person name="Amirebrahimi M."/>
            <person name="Lipzen A."/>
            <person name="Pangilinan J."/>
            <person name="Andreopoulos W."/>
            <person name="Hayes R.D."/>
            <person name="Ng V."/>
            <person name="Grigoriev I.V."/>
            <person name="Jackson S.A."/>
            <person name="Sutton T.D.S."/>
            <person name="Dobson A.D.W."/>
            <person name="Rama T."/>
        </authorList>
    </citation>
    <scope>NUCLEOTIDE SEQUENCE</scope>
    <source>
        <strain evidence="5">TRa018bII</strain>
    </source>
</reference>
<keyword evidence="6" id="KW-1185">Reference proteome</keyword>
<dbReference type="GO" id="GO:0005829">
    <property type="term" value="C:cytosol"/>
    <property type="evidence" value="ECO:0007669"/>
    <property type="project" value="TreeGrafter"/>
</dbReference>
<proteinExistence type="predicted"/>
<dbReference type="PANTHER" id="PTHR43725:SF3">
    <property type="entry name" value="UDP-GLUCOSE 4-EPIMERASE (EUROFUNG)"/>
    <property type="match status" value="1"/>
</dbReference>
<dbReference type="CDD" id="cd05247">
    <property type="entry name" value="UDP_G4E_1_SDR_e"/>
    <property type="match status" value="1"/>
</dbReference>
<dbReference type="GO" id="GO:0003978">
    <property type="term" value="F:UDP-glucose 4-epimerase activity"/>
    <property type="evidence" value="ECO:0007669"/>
    <property type="project" value="InterPro"/>
</dbReference>